<evidence type="ECO:0000313" key="4">
    <source>
        <dbReference type="Proteomes" id="UP001431209"/>
    </source>
</evidence>
<feature type="domain" description="ADF-H" evidence="2">
    <location>
        <begin position="274"/>
        <end position="411"/>
    </location>
</feature>
<dbReference type="AlphaFoldDB" id="A0AAW2ZEE7"/>
<organism evidence="3 4">
    <name type="scientific">Acrasis kona</name>
    <dbReference type="NCBI Taxonomy" id="1008807"/>
    <lineage>
        <taxon>Eukaryota</taxon>
        <taxon>Discoba</taxon>
        <taxon>Heterolobosea</taxon>
        <taxon>Tetramitia</taxon>
        <taxon>Eutetramitia</taxon>
        <taxon>Acrasidae</taxon>
        <taxon>Acrasis</taxon>
    </lineage>
</organism>
<name>A0AAW2ZEE7_9EUKA</name>
<evidence type="ECO:0000259" key="2">
    <source>
        <dbReference type="PROSITE" id="PS51263"/>
    </source>
</evidence>
<dbReference type="Proteomes" id="UP001431209">
    <property type="component" value="Unassembled WGS sequence"/>
</dbReference>
<dbReference type="PANTHER" id="PTHR10829:SF25">
    <property type="entry name" value="DREBRIN-LIKE PROTEIN"/>
    <property type="match status" value="1"/>
</dbReference>
<dbReference type="InterPro" id="IPR029006">
    <property type="entry name" value="ADF-H/Gelsolin-like_dom_sf"/>
</dbReference>
<dbReference type="Pfam" id="PF00241">
    <property type="entry name" value="Cofilin_ADF"/>
    <property type="match status" value="2"/>
</dbReference>
<feature type="region of interest" description="Disordered" evidence="1">
    <location>
        <begin position="1"/>
        <end position="99"/>
    </location>
</feature>
<evidence type="ECO:0000256" key="1">
    <source>
        <dbReference type="SAM" id="MobiDB-lite"/>
    </source>
</evidence>
<dbReference type="GO" id="GO:0030833">
    <property type="term" value="P:regulation of actin filament polymerization"/>
    <property type="evidence" value="ECO:0007669"/>
    <property type="project" value="TreeGrafter"/>
</dbReference>
<dbReference type="EMBL" id="JAOPGA020001376">
    <property type="protein sequence ID" value="KAL0487820.1"/>
    <property type="molecule type" value="Genomic_DNA"/>
</dbReference>
<dbReference type="SMART" id="SM00102">
    <property type="entry name" value="ADF"/>
    <property type="match status" value="1"/>
</dbReference>
<feature type="region of interest" description="Disordered" evidence="1">
    <location>
        <begin position="421"/>
        <end position="442"/>
    </location>
</feature>
<dbReference type="GO" id="GO:0051015">
    <property type="term" value="F:actin filament binding"/>
    <property type="evidence" value="ECO:0007669"/>
    <property type="project" value="TreeGrafter"/>
</dbReference>
<dbReference type="InterPro" id="IPR002108">
    <property type="entry name" value="ADF-H"/>
</dbReference>
<gene>
    <name evidence="3" type="ORF">AKO1_000033</name>
</gene>
<accession>A0AAW2ZEE7</accession>
<protein>
    <submittedName>
        <fullName evidence="3">CoaA</fullName>
    </submittedName>
</protein>
<keyword evidence="4" id="KW-1185">Reference proteome</keyword>
<dbReference type="GO" id="GO:0030864">
    <property type="term" value="C:cortical actin cytoskeleton"/>
    <property type="evidence" value="ECO:0007669"/>
    <property type="project" value="TreeGrafter"/>
</dbReference>
<feature type="compositionally biased region" description="Basic and acidic residues" evidence="1">
    <location>
        <begin position="27"/>
        <end position="50"/>
    </location>
</feature>
<dbReference type="PROSITE" id="PS51263">
    <property type="entry name" value="ADF_H"/>
    <property type="match status" value="2"/>
</dbReference>
<dbReference type="Gene3D" id="3.40.20.10">
    <property type="entry name" value="Severin"/>
    <property type="match status" value="3"/>
</dbReference>
<feature type="compositionally biased region" description="Polar residues" evidence="1">
    <location>
        <begin position="425"/>
        <end position="442"/>
    </location>
</feature>
<dbReference type="GO" id="GO:0005884">
    <property type="term" value="C:actin filament"/>
    <property type="evidence" value="ECO:0007669"/>
    <property type="project" value="TreeGrafter"/>
</dbReference>
<dbReference type="GO" id="GO:0030427">
    <property type="term" value="C:site of polarized growth"/>
    <property type="evidence" value="ECO:0007669"/>
    <property type="project" value="TreeGrafter"/>
</dbReference>
<dbReference type="PANTHER" id="PTHR10829">
    <property type="entry name" value="CORTACTIN AND DREBRIN"/>
    <property type="match status" value="1"/>
</dbReference>
<evidence type="ECO:0000313" key="3">
    <source>
        <dbReference type="EMBL" id="KAL0487820.1"/>
    </source>
</evidence>
<proteinExistence type="predicted"/>
<dbReference type="SUPFAM" id="SSF55753">
    <property type="entry name" value="Actin depolymerizing proteins"/>
    <property type="match status" value="3"/>
</dbReference>
<comment type="caution">
    <text evidence="3">The sequence shown here is derived from an EMBL/GenBank/DDBJ whole genome shotgun (WGS) entry which is preliminary data.</text>
</comment>
<feature type="domain" description="ADF-H" evidence="2">
    <location>
        <begin position="442"/>
        <end position="573"/>
    </location>
</feature>
<reference evidence="3 4" key="1">
    <citation type="submission" date="2024-03" db="EMBL/GenBank/DDBJ databases">
        <title>The Acrasis kona genome and developmental transcriptomes reveal deep origins of eukaryotic multicellular pathways.</title>
        <authorList>
            <person name="Sheikh S."/>
            <person name="Fu C.-J."/>
            <person name="Brown M.W."/>
            <person name="Baldauf S.L."/>
        </authorList>
    </citation>
    <scope>NUCLEOTIDE SEQUENCE [LARGE SCALE GENOMIC DNA]</scope>
    <source>
        <strain evidence="3 4">ATCC MYA-3509</strain>
    </source>
</reference>
<sequence>MDHTDSEGPATQDLAVVVNSEVQSESTIHKEPNIEHPEDIVSSDKDHAPEECAETDICTESNAQEAEEQKADVDDGPTPAVEDSTADGVDGESHEPSAIDVSVEPENKVDEHQQVQQPVEENLVEQKMSVFKMGRSKTILDTPMKTLKVKSTRARSKLVPLSNILDSVNEMHKNANTFSANAESTPEPEETPQKPITPANKNAIKVEFKINDDGYIMADVSLGGRKMEHKPSSSTAPVLEGSSFNAMLKKHLLSPNLRKDRRSQSVIVLSPSQQLKILNQDTEFKEALLDLNNSSTPTDWILFNYTDNLSIKVSAQGSAGLNELKSHFEPSQAQYALLKVYVDETGYGGSPKIVFISWVGPGVTGKSKGRSAPHRALLLEACSDYVGIAGEYPLNDTTDTLTHEGVIGKLTGLKGKDTSADSPLITRSNTATPTSRSFGGRDSTLQYDTNVDEAIKGLGGENIRWVMLNYTPDDPYKVCVAHTGDKATTQQFAPLMNEQDIFFVIMRLGIGDGVKAAVITYVGVNAHGFSKARSAGHRVNLYEHCKKLISISGEFAPQNLEDLTDANIINKILGGANEDAKSESSTPTAATPPFRMKQPDIKIENLDQFSGVYKDIDFKGRQEVMEAINKLVESQSDMNTQIEHLNASNSEILVPYVKLSIGGPKFRTITVTETDFVGNTGALVDQKWRDAHLEPKDSFFVFLAVVTSEAGYGLATKWVLVQWIGHLVKRLARGQIGELRQTVLNLCTGIVNVSGELQGCTLPEHLTLPLVQEKLTGSLVRGDSMKLERRQSKFQGFGKEKKSELVYKDIEQINAAIDAVVSENRECDWLVIGYVQDTIDCIELVAKGKGDCKEFERFLKPDQVCFVLMSIMHATGYHRDFAHLWKPYYGMILWKGAKISLLEKGLTGHHFNAFQKHTIQYLTKKNTALQGSHYQAETLEELTMERIKKTFRLFD</sequence>